<feature type="transmembrane region" description="Helical" evidence="1">
    <location>
        <begin position="139"/>
        <end position="163"/>
    </location>
</feature>
<dbReference type="EMBL" id="JAMQKC010000020">
    <property type="protein sequence ID" value="MDC3418159.1"/>
    <property type="molecule type" value="Genomic_DNA"/>
</dbReference>
<proteinExistence type="predicted"/>
<feature type="transmembrane region" description="Helical" evidence="1">
    <location>
        <begin position="209"/>
        <end position="228"/>
    </location>
</feature>
<keyword evidence="1" id="KW-0812">Transmembrane</keyword>
<keyword evidence="1" id="KW-1133">Transmembrane helix</keyword>
<evidence type="ECO:0000256" key="1">
    <source>
        <dbReference type="SAM" id="Phobius"/>
    </source>
</evidence>
<evidence type="ECO:0000313" key="2">
    <source>
        <dbReference type="EMBL" id="MDC3418159.1"/>
    </source>
</evidence>
<accession>A0A9X3WIT5</accession>
<keyword evidence="1" id="KW-0472">Membrane</keyword>
<keyword evidence="3" id="KW-1185">Reference proteome</keyword>
<organism evidence="2 3">
    <name type="scientific">Aquibacillus salsiterrae</name>
    <dbReference type="NCBI Taxonomy" id="2950439"/>
    <lineage>
        <taxon>Bacteria</taxon>
        <taxon>Bacillati</taxon>
        <taxon>Bacillota</taxon>
        <taxon>Bacilli</taxon>
        <taxon>Bacillales</taxon>
        <taxon>Bacillaceae</taxon>
        <taxon>Aquibacillus</taxon>
    </lineage>
</organism>
<feature type="transmembrane region" description="Helical" evidence="1">
    <location>
        <begin position="73"/>
        <end position="93"/>
    </location>
</feature>
<feature type="transmembrane region" description="Helical" evidence="1">
    <location>
        <begin position="32"/>
        <end position="52"/>
    </location>
</feature>
<sequence length="229" mass="26657">MNTDLYNSLTDLFNWITIPLWKWFNSTYNGPFGAPFTGSVLLGLIASTYPSQLSYHLSGIVFTSKEMTANRKWWTIPAVFLLAKLVVTYFLVFLSMRYENEVVLIFNYVIGWASPVYLLIGVLLLFISDRNIRISLITYISLVLAIFVDPKVIQLIQAFVPWIPKEPIIGWIMPFLYATAEFVPILIFSILAYGFNLDKFLFRNRHKQIIYYFYGLVLIVLAINQFFLW</sequence>
<dbReference type="Proteomes" id="UP001145069">
    <property type="component" value="Unassembled WGS sequence"/>
</dbReference>
<name>A0A9X3WIT5_9BACI</name>
<feature type="transmembrane region" description="Helical" evidence="1">
    <location>
        <begin position="105"/>
        <end position="127"/>
    </location>
</feature>
<comment type="caution">
    <text evidence="2">The sequence shown here is derived from an EMBL/GenBank/DDBJ whole genome shotgun (WGS) entry which is preliminary data.</text>
</comment>
<gene>
    <name evidence="2" type="ORF">NC799_14810</name>
</gene>
<evidence type="ECO:0000313" key="3">
    <source>
        <dbReference type="Proteomes" id="UP001145069"/>
    </source>
</evidence>
<dbReference type="RefSeq" id="WP_272447222.1">
    <property type="nucleotide sequence ID" value="NZ_JAMQKC010000020.1"/>
</dbReference>
<protein>
    <submittedName>
        <fullName evidence="2">Uncharacterized protein</fullName>
    </submittedName>
</protein>
<dbReference type="AlphaFoldDB" id="A0A9X3WIT5"/>
<reference evidence="2" key="1">
    <citation type="submission" date="2022-06" db="EMBL/GenBank/DDBJ databases">
        <title>Aquibacillus sp. a new bacterium isolated from soil saline samples.</title>
        <authorList>
            <person name="Galisteo C."/>
            <person name="De La Haba R."/>
            <person name="Sanchez-Porro C."/>
            <person name="Ventosa A."/>
        </authorList>
    </citation>
    <scope>NUCLEOTIDE SEQUENCE</scope>
    <source>
        <strain evidence="2">3ASR75-54</strain>
    </source>
</reference>
<feature type="transmembrane region" description="Helical" evidence="1">
    <location>
        <begin position="175"/>
        <end position="197"/>
    </location>
</feature>